<name>A0ABY6J394_9BACT</name>
<dbReference type="RefSeq" id="WP_264280888.1">
    <property type="nucleotide sequence ID" value="NZ_CP107006.1"/>
</dbReference>
<dbReference type="PANTHER" id="PTHR43133:SF46">
    <property type="entry name" value="RNA POLYMERASE SIGMA-70 FACTOR ECF SUBFAMILY"/>
    <property type="match status" value="1"/>
</dbReference>
<dbReference type="EMBL" id="CP107006">
    <property type="protein sequence ID" value="UYQ92657.1"/>
    <property type="molecule type" value="Genomic_DNA"/>
</dbReference>
<protein>
    <submittedName>
        <fullName evidence="7">Sigma-70 family RNA polymerase sigma factor</fullName>
    </submittedName>
</protein>
<dbReference type="SUPFAM" id="SSF88659">
    <property type="entry name" value="Sigma3 and sigma4 domains of RNA polymerase sigma factors"/>
    <property type="match status" value="1"/>
</dbReference>
<dbReference type="Pfam" id="PF04542">
    <property type="entry name" value="Sigma70_r2"/>
    <property type="match status" value="1"/>
</dbReference>
<accession>A0ABY6J394</accession>
<evidence type="ECO:0000256" key="3">
    <source>
        <dbReference type="ARBA" id="ARBA00023082"/>
    </source>
</evidence>
<keyword evidence="2" id="KW-0805">Transcription regulation</keyword>
<evidence type="ECO:0000256" key="1">
    <source>
        <dbReference type="ARBA" id="ARBA00010641"/>
    </source>
</evidence>
<proteinExistence type="inferred from homology"/>
<feature type="domain" description="RNA polymerase sigma factor 70 region 4 type 2" evidence="6">
    <location>
        <begin position="128"/>
        <end position="177"/>
    </location>
</feature>
<evidence type="ECO:0000256" key="2">
    <source>
        <dbReference type="ARBA" id="ARBA00023015"/>
    </source>
</evidence>
<keyword evidence="3" id="KW-0731">Sigma factor</keyword>
<dbReference type="InterPro" id="IPR014284">
    <property type="entry name" value="RNA_pol_sigma-70_dom"/>
</dbReference>
<dbReference type="Gene3D" id="1.10.1740.10">
    <property type="match status" value="1"/>
</dbReference>
<dbReference type="NCBIfam" id="TIGR02937">
    <property type="entry name" value="sigma70-ECF"/>
    <property type="match status" value="1"/>
</dbReference>
<evidence type="ECO:0000259" key="6">
    <source>
        <dbReference type="Pfam" id="PF08281"/>
    </source>
</evidence>
<dbReference type="Pfam" id="PF08281">
    <property type="entry name" value="Sigma70_r4_2"/>
    <property type="match status" value="1"/>
</dbReference>
<dbReference type="InterPro" id="IPR007627">
    <property type="entry name" value="RNA_pol_sigma70_r2"/>
</dbReference>
<organism evidence="7 8">
    <name type="scientific">Chitinophaga horti</name>
    <dbReference type="NCBI Taxonomy" id="2920382"/>
    <lineage>
        <taxon>Bacteria</taxon>
        <taxon>Pseudomonadati</taxon>
        <taxon>Bacteroidota</taxon>
        <taxon>Chitinophagia</taxon>
        <taxon>Chitinophagales</taxon>
        <taxon>Chitinophagaceae</taxon>
        <taxon>Chitinophaga</taxon>
    </lineage>
</organism>
<evidence type="ECO:0000256" key="4">
    <source>
        <dbReference type="ARBA" id="ARBA00023163"/>
    </source>
</evidence>
<keyword evidence="8" id="KW-1185">Reference proteome</keyword>
<dbReference type="InterPro" id="IPR013325">
    <property type="entry name" value="RNA_pol_sigma_r2"/>
</dbReference>
<dbReference type="Gene3D" id="1.10.10.10">
    <property type="entry name" value="Winged helix-like DNA-binding domain superfamily/Winged helix DNA-binding domain"/>
    <property type="match status" value="1"/>
</dbReference>
<evidence type="ECO:0000313" key="8">
    <source>
        <dbReference type="Proteomes" id="UP001162741"/>
    </source>
</evidence>
<dbReference type="InterPro" id="IPR013249">
    <property type="entry name" value="RNA_pol_sigma70_r4_t2"/>
</dbReference>
<dbReference type="Proteomes" id="UP001162741">
    <property type="component" value="Chromosome"/>
</dbReference>
<evidence type="ECO:0000259" key="5">
    <source>
        <dbReference type="Pfam" id="PF04542"/>
    </source>
</evidence>
<dbReference type="SUPFAM" id="SSF88946">
    <property type="entry name" value="Sigma2 domain of RNA polymerase sigma factors"/>
    <property type="match status" value="1"/>
</dbReference>
<dbReference type="InterPro" id="IPR039425">
    <property type="entry name" value="RNA_pol_sigma-70-like"/>
</dbReference>
<dbReference type="InterPro" id="IPR036388">
    <property type="entry name" value="WH-like_DNA-bd_sf"/>
</dbReference>
<dbReference type="PANTHER" id="PTHR43133">
    <property type="entry name" value="RNA POLYMERASE ECF-TYPE SIGMA FACTO"/>
    <property type="match status" value="1"/>
</dbReference>
<sequence>MISPEHEIHDEVVLIQQFRAGSEEAFTSVYKHLYRRVYWFARKFMEETADAQDLTAEAFVQLWQQRDSFHSLDAISAFLYVTVRNKCFNLLKHRKMKASHQENLLRLLAEREPDGFFEEQVKIQLVARIYAEINKLPTRMREIFLLSYRDGLKPAEIAELLQIKAQTVTNQRVSAVKLLQIALGDSVLTVAFLLLLDRPDLF</sequence>
<feature type="domain" description="RNA polymerase sigma-70 region 2" evidence="5">
    <location>
        <begin position="30"/>
        <end position="94"/>
    </location>
</feature>
<comment type="similarity">
    <text evidence="1">Belongs to the sigma-70 factor family. ECF subfamily.</text>
</comment>
<dbReference type="InterPro" id="IPR013324">
    <property type="entry name" value="RNA_pol_sigma_r3/r4-like"/>
</dbReference>
<gene>
    <name evidence="7" type="ORF">MKQ68_21490</name>
</gene>
<evidence type="ECO:0000313" key="7">
    <source>
        <dbReference type="EMBL" id="UYQ92657.1"/>
    </source>
</evidence>
<reference evidence="7" key="1">
    <citation type="submission" date="2022-10" db="EMBL/GenBank/DDBJ databases">
        <title>Chitinophaga sp. nov., isolated from soil.</title>
        <authorList>
            <person name="Jeon C.O."/>
        </authorList>
    </citation>
    <scope>NUCLEOTIDE SEQUENCE</scope>
    <source>
        <strain evidence="7">R8</strain>
    </source>
</reference>
<keyword evidence="4" id="KW-0804">Transcription</keyword>